<evidence type="ECO:0000313" key="2">
    <source>
        <dbReference type="Proteomes" id="UP000789702"/>
    </source>
</evidence>
<reference evidence="1" key="1">
    <citation type="submission" date="2021-06" db="EMBL/GenBank/DDBJ databases">
        <authorList>
            <person name="Kallberg Y."/>
            <person name="Tangrot J."/>
            <person name="Rosling A."/>
        </authorList>
    </citation>
    <scope>NUCLEOTIDE SEQUENCE</scope>
    <source>
        <strain evidence="1">IL203A</strain>
    </source>
</reference>
<comment type="caution">
    <text evidence="1">The sequence shown here is derived from an EMBL/GenBank/DDBJ whole genome shotgun (WGS) entry which is preliminary data.</text>
</comment>
<sequence length="341" mass="37254">RTTTTKTPKKNHSLPVVSPASSPNSLQAIFSKPSNDAEDIASFSTNSDPSTPSVDEANKACEPLYELSNKATYGSSTNGASTNGSTVNVSSVNGSSVNGSTEPKKITFVRSIQKLLIHDSKSPVSSPVGSPEEEKEDFNFNVTPDARTMLKEILHPKLELEEKQTQRSDSGSDSGKTADPESMLIKKYGVCDKGCIGKGATAVVRLAHKFDKSDCEKIYAVKEFRKRRKNESEKDYVKKLTSEFCISSTLQHENVVRTVDLVQDENHNWCEVMEYCAGGDLYTAIKAGHMTNTEIDCCFKQLVRGVGYLHSMGVAHRDIKPENLLLDASGNLKITDFGVSD</sequence>
<feature type="non-terminal residue" evidence="1">
    <location>
        <position position="1"/>
    </location>
</feature>
<dbReference type="Proteomes" id="UP000789702">
    <property type="component" value="Unassembled WGS sequence"/>
</dbReference>
<proteinExistence type="predicted"/>
<dbReference type="EMBL" id="CAJVPU010036674">
    <property type="protein sequence ID" value="CAG8730714.1"/>
    <property type="molecule type" value="Genomic_DNA"/>
</dbReference>
<name>A0ACA9Q2A5_9GLOM</name>
<gene>
    <name evidence="1" type="ORF">DHETER_LOCUS13420</name>
</gene>
<evidence type="ECO:0000313" key="1">
    <source>
        <dbReference type="EMBL" id="CAG8730714.1"/>
    </source>
</evidence>
<keyword evidence="2" id="KW-1185">Reference proteome</keyword>
<organism evidence="1 2">
    <name type="scientific">Dentiscutata heterogama</name>
    <dbReference type="NCBI Taxonomy" id="1316150"/>
    <lineage>
        <taxon>Eukaryota</taxon>
        <taxon>Fungi</taxon>
        <taxon>Fungi incertae sedis</taxon>
        <taxon>Mucoromycota</taxon>
        <taxon>Glomeromycotina</taxon>
        <taxon>Glomeromycetes</taxon>
        <taxon>Diversisporales</taxon>
        <taxon>Gigasporaceae</taxon>
        <taxon>Dentiscutata</taxon>
    </lineage>
</organism>
<feature type="non-terminal residue" evidence="1">
    <location>
        <position position="341"/>
    </location>
</feature>
<accession>A0ACA9Q2A5</accession>
<protein>
    <submittedName>
        <fullName evidence="1">1541_t:CDS:1</fullName>
    </submittedName>
</protein>